<comment type="caution">
    <text evidence="1">The sequence shown here is derived from an EMBL/GenBank/DDBJ whole genome shotgun (WGS) entry which is preliminary data.</text>
</comment>
<proteinExistence type="predicted"/>
<keyword evidence="2" id="KW-1185">Reference proteome</keyword>
<evidence type="ECO:0000313" key="1">
    <source>
        <dbReference type="EMBL" id="KAK8194136.1"/>
    </source>
</evidence>
<organism evidence="1 2">
    <name type="scientific">Zalaria obscura</name>
    <dbReference type="NCBI Taxonomy" id="2024903"/>
    <lineage>
        <taxon>Eukaryota</taxon>
        <taxon>Fungi</taxon>
        <taxon>Dikarya</taxon>
        <taxon>Ascomycota</taxon>
        <taxon>Pezizomycotina</taxon>
        <taxon>Dothideomycetes</taxon>
        <taxon>Dothideomycetidae</taxon>
        <taxon>Dothideales</taxon>
        <taxon>Zalariaceae</taxon>
        <taxon>Zalaria</taxon>
    </lineage>
</organism>
<reference evidence="1" key="1">
    <citation type="submission" date="2024-02" db="EMBL/GenBank/DDBJ databases">
        <title>Metagenome Assembled Genome of Zalaria obscura JY119.</title>
        <authorList>
            <person name="Vighnesh L."/>
            <person name="Jagadeeshwari U."/>
            <person name="Venkata Ramana C."/>
            <person name="Sasikala C."/>
        </authorList>
    </citation>
    <scope>NUCLEOTIDE SEQUENCE</scope>
    <source>
        <strain evidence="1">JY119</strain>
    </source>
</reference>
<dbReference type="EMBL" id="JAMKPW020000043">
    <property type="protein sequence ID" value="KAK8194136.1"/>
    <property type="molecule type" value="Genomic_DNA"/>
</dbReference>
<evidence type="ECO:0000313" key="2">
    <source>
        <dbReference type="Proteomes" id="UP001320706"/>
    </source>
</evidence>
<sequence length="117" mass="12530">MLTRSYLATLLAAPTRSSISHTSNHPDAGRLFLCVSSIILAAALTHGSDCLQTWGDDKRRPPHCVCLLLQTTLLACGFSGPASPESCAPRSYTSINAAIKLWKKPHAQPHEHDPAAS</sequence>
<dbReference type="Proteomes" id="UP001320706">
    <property type="component" value="Unassembled WGS sequence"/>
</dbReference>
<accession>A0ACC3S3Z8</accession>
<gene>
    <name evidence="1" type="ORF">M8818_007323</name>
</gene>
<protein>
    <submittedName>
        <fullName evidence="1">Uncharacterized protein</fullName>
    </submittedName>
</protein>
<name>A0ACC3S3Z8_9PEZI</name>